<gene>
    <name evidence="2" type="ORF">METZ01_LOCUS250130</name>
</gene>
<evidence type="ECO:0000259" key="1">
    <source>
        <dbReference type="Pfam" id="PF00117"/>
    </source>
</evidence>
<accession>A0A382ICE4</accession>
<sequence length="54" mass="5906">TVNDDGSKAVMAVYNSEDRMLGFQFHPESILTAHGSLLLKQSIDYLTLQGANHA</sequence>
<dbReference type="InterPro" id="IPR029062">
    <property type="entry name" value="Class_I_gatase-like"/>
</dbReference>
<dbReference type="AlphaFoldDB" id="A0A382ICE4"/>
<protein>
    <recommendedName>
        <fullName evidence="1">Glutamine amidotransferase domain-containing protein</fullName>
    </recommendedName>
</protein>
<dbReference type="SUPFAM" id="SSF52317">
    <property type="entry name" value="Class I glutamine amidotransferase-like"/>
    <property type="match status" value="1"/>
</dbReference>
<dbReference type="Gene3D" id="3.40.50.880">
    <property type="match status" value="1"/>
</dbReference>
<organism evidence="2">
    <name type="scientific">marine metagenome</name>
    <dbReference type="NCBI Taxonomy" id="408172"/>
    <lineage>
        <taxon>unclassified sequences</taxon>
        <taxon>metagenomes</taxon>
        <taxon>ecological metagenomes</taxon>
    </lineage>
</organism>
<dbReference type="Pfam" id="PF00117">
    <property type="entry name" value="GATase"/>
    <property type="match status" value="1"/>
</dbReference>
<feature type="non-terminal residue" evidence="2">
    <location>
        <position position="1"/>
    </location>
</feature>
<name>A0A382ICE4_9ZZZZ</name>
<dbReference type="EMBL" id="UINC01066499">
    <property type="protein sequence ID" value="SVB97276.1"/>
    <property type="molecule type" value="Genomic_DNA"/>
</dbReference>
<reference evidence="2" key="1">
    <citation type="submission" date="2018-05" db="EMBL/GenBank/DDBJ databases">
        <authorList>
            <person name="Lanie J.A."/>
            <person name="Ng W.-L."/>
            <person name="Kazmierczak K.M."/>
            <person name="Andrzejewski T.M."/>
            <person name="Davidsen T.M."/>
            <person name="Wayne K.J."/>
            <person name="Tettelin H."/>
            <person name="Glass J.I."/>
            <person name="Rusch D."/>
            <person name="Podicherti R."/>
            <person name="Tsui H.-C.T."/>
            <person name="Winkler M.E."/>
        </authorList>
    </citation>
    <scope>NUCLEOTIDE SEQUENCE</scope>
</reference>
<dbReference type="InterPro" id="IPR017926">
    <property type="entry name" value="GATASE"/>
</dbReference>
<feature type="domain" description="Glutamine amidotransferase" evidence="1">
    <location>
        <begin position="6"/>
        <end position="42"/>
    </location>
</feature>
<evidence type="ECO:0000313" key="2">
    <source>
        <dbReference type="EMBL" id="SVB97276.1"/>
    </source>
</evidence>
<proteinExistence type="predicted"/>
<dbReference type="PROSITE" id="PS51273">
    <property type="entry name" value="GATASE_TYPE_1"/>
    <property type="match status" value="1"/>
</dbReference>